<dbReference type="InterPro" id="IPR011991">
    <property type="entry name" value="ArsR-like_HTH"/>
</dbReference>
<dbReference type="NCBIfam" id="NF033788">
    <property type="entry name" value="HTH_metalloreg"/>
    <property type="match status" value="1"/>
</dbReference>
<keyword evidence="1" id="KW-0805">Transcription regulation</keyword>
<sequence length="128" mass="14348">MARAATTADVFNAIAEPRRREIIGVLVDGQERAVGDVVKVVRMSQPTVSKHLGVLRRVGVVTVVKRGQHRMYRLNAAELKPVHDWVKTFEKYWTHQISRIKERAEQKAAERIGRARAVPETGAPGGEE</sequence>
<dbReference type="GO" id="GO:0003700">
    <property type="term" value="F:DNA-binding transcription factor activity"/>
    <property type="evidence" value="ECO:0007669"/>
    <property type="project" value="InterPro"/>
</dbReference>
<keyword evidence="7" id="KW-1185">Reference proteome</keyword>
<dbReference type="Gene3D" id="1.10.10.10">
    <property type="entry name" value="Winged helix-like DNA-binding domain superfamily/Winged helix DNA-binding domain"/>
    <property type="match status" value="1"/>
</dbReference>
<dbReference type="AlphaFoldDB" id="A0A4Q7YYY6"/>
<feature type="domain" description="HTH arsR-type" evidence="5">
    <location>
        <begin position="1"/>
        <end position="94"/>
    </location>
</feature>
<dbReference type="PANTHER" id="PTHR33154:SF33">
    <property type="entry name" value="TRANSCRIPTIONAL REPRESSOR SDPR"/>
    <property type="match status" value="1"/>
</dbReference>
<evidence type="ECO:0000256" key="4">
    <source>
        <dbReference type="SAM" id="MobiDB-lite"/>
    </source>
</evidence>
<keyword evidence="3" id="KW-0804">Transcription</keyword>
<dbReference type="SUPFAM" id="SSF46785">
    <property type="entry name" value="Winged helix' DNA-binding domain"/>
    <property type="match status" value="1"/>
</dbReference>
<keyword evidence="2" id="KW-0238">DNA-binding</keyword>
<dbReference type="Pfam" id="PF01022">
    <property type="entry name" value="HTH_5"/>
    <property type="match status" value="1"/>
</dbReference>
<reference evidence="6 7" key="1">
    <citation type="submission" date="2019-02" db="EMBL/GenBank/DDBJ databases">
        <title>Genomic Encyclopedia of Archaeal and Bacterial Type Strains, Phase II (KMG-II): from individual species to whole genera.</title>
        <authorList>
            <person name="Goeker M."/>
        </authorList>
    </citation>
    <scope>NUCLEOTIDE SEQUENCE [LARGE SCALE GENOMIC DNA]</scope>
    <source>
        <strain evidence="6 7">DSM 18101</strain>
    </source>
</reference>
<dbReference type="OrthoDB" id="9799175at2"/>
<gene>
    <name evidence="6" type="ORF">BDD14_4589</name>
</gene>
<dbReference type="RefSeq" id="WP_130421209.1">
    <property type="nucleotide sequence ID" value="NZ_SHKW01000001.1"/>
</dbReference>
<evidence type="ECO:0000259" key="5">
    <source>
        <dbReference type="PROSITE" id="PS50987"/>
    </source>
</evidence>
<name>A0A4Q7YYY6_9BACT</name>
<dbReference type="EMBL" id="SHKW01000001">
    <property type="protein sequence ID" value="RZU42988.1"/>
    <property type="molecule type" value="Genomic_DNA"/>
</dbReference>
<dbReference type="InterPro" id="IPR001845">
    <property type="entry name" value="HTH_ArsR_DNA-bd_dom"/>
</dbReference>
<organism evidence="6 7">
    <name type="scientific">Edaphobacter modestus</name>
    <dbReference type="NCBI Taxonomy" id="388466"/>
    <lineage>
        <taxon>Bacteria</taxon>
        <taxon>Pseudomonadati</taxon>
        <taxon>Acidobacteriota</taxon>
        <taxon>Terriglobia</taxon>
        <taxon>Terriglobales</taxon>
        <taxon>Acidobacteriaceae</taxon>
        <taxon>Edaphobacter</taxon>
    </lineage>
</organism>
<dbReference type="InterPro" id="IPR036390">
    <property type="entry name" value="WH_DNA-bd_sf"/>
</dbReference>
<dbReference type="GO" id="GO:0003677">
    <property type="term" value="F:DNA binding"/>
    <property type="evidence" value="ECO:0007669"/>
    <property type="project" value="UniProtKB-KW"/>
</dbReference>
<feature type="region of interest" description="Disordered" evidence="4">
    <location>
        <begin position="108"/>
        <end position="128"/>
    </location>
</feature>
<accession>A0A4Q7YYY6</accession>
<evidence type="ECO:0000256" key="1">
    <source>
        <dbReference type="ARBA" id="ARBA00023015"/>
    </source>
</evidence>
<dbReference type="InterPro" id="IPR051081">
    <property type="entry name" value="HTH_MetalResp_TranReg"/>
</dbReference>
<dbReference type="PRINTS" id="PR00778">
    <property type="entry name" value="HTHARSR"/>
</dbReference>
<comment type="caution">
    <text evidence="6">The sequence shown here is derived from an EMBL/GenBank/DDBJ whole genome shotgun (WGS) entry which is preliminary data.</text>
</comment>
<dbReference type="PROSITE" id="PS50987">
    <property type="entry name" value="HTH_ARSR_2"/>
    <property type="match status" value="1"/>
</dbReference>
<evidence type="ECO:0000313" key="6">
    <source>
        <dbReference type="EMBL" id="RZU42988.1"/>
    </source>
</evidence>
<dbReference type="CDD" id="cd00090">
    <property type="entry name" value="HTH_ARSR"/>
    <property type="match status" value="1"/>
</dbReference>
<evidence type="ECO:0000256" key="2">
    <source>
        <dbReference type="ARBA" id="ARBA00023125"/>
    </source>
</evidence>
<dbReference type="PANTHER" id="PTHR33154">
    <property type="entry name" value="TRANSCRIPTIONAL REGULATOR, ARSR FAMILY"/>
    <property type="match status" value="1"/>
</dbReference>
<proteinExistence type="predicted"/>
<evidence type="ECO:0000256" key="3">
    <source>
        <dbReference type="ARBA" id="ARBA00023163"/>
    </source>
</evidence>
<evidence type="ECO:0000313" key="7">
    <source>
        <dbReference type="Proteomes" id="UP000292958"/>
    </source>
</evidence>
<dbReference type="Proteomes" id="UP000292958">
    <property type="component" value="Unassembled WGS sequence"/>
</dbReference>
<protein>
    <submittedName>
        <fullName evidence="6">ArsR family transcriptional regulator</fullName>
    </submittedName>
</protein>
<dbReference type="InterPro" id="IPR036388">
    <property type="entry name" value="WH-like_DNA-bd_sf"/>
</dbReference>
<dbReference type="SMART" id="SM00418">
    <property type="entry name" value="HTH_ARSR"/>
    <property type="match status" value="1"/>
</dbReference>